<protein>
    <submittedName>
        <fullName evidence="3">Phage major capsid protein</fullName>
    </submittedName>
</protein>
<dbReference type="Gene3D" id="3.30.2400.10">
    <property type="entry name" value="Major capsid protein gp5"/>
    <property type="match status" value="1"/>
</dbReference>
<comment type="subcellular location">
    <subcellularLocation>
        <location evidence="1">Virion</location>
    </subcellularLocation>
</comment>
<comment type="caution">
    <text evidence="3">The sequence shown here is derived from an EMBL/GenBank/DDBJ whole genome shotgun (WGS) entry which is preliminary data.</text>
</comment>
<evidence type="ECO:0000259" key="2">
    <source>
        <dbReference type="Pfam" id="PF05065"/>
    </source>
</evidence>
<dbReference type="Proteomes" id="UP000761380">
    <property type="component" value="Unassembled WGS sequence"/>
</dbReference>
<evidence type="ECO:0000313" key="3">
    <source>
        <dbReference type="EMBL" id="MBE6092517.1"/>
    </source>
</evidence>
<name>A0A927WRA9_SELRU</name>
<reference evidence="3" key="1">
    <citation type="submission" date="2019-04" db="EMBL/GenBank/DDBJ databases">
        <title>Evolution of Biomass-Degrading Anaerobic Consortia Revealed by Metagenomics.</title>
        <authorList>
            <person name="Peng X."/>
        </authorList>
    </citation>
    <scope>NUCLEOTIDE SEQUENCE</scope>
    <source>
        <strain evidence="3">SIG240</strain>
    </source>
</reference>
<dbReference type="InterPro" id="IPR024455">
    <property type="entry name" value="Phage_capsid"/>
</dbReference>
<dbReference type="EMBL" id="SVBY01000026">
    <property type="protein sequence ID" value="MBE6092517.1"/>
    <property type="molecule type" value="Genomic_DNA"/>
</dbReference>
<dbReference type="SUPFAM" id="SSF56563">
    <property type="entry name" value="Major capsid protein gp5"/>
    <property type="match status" value="1"/>
</dbReference>
<feature type="domain" description="Phage capsid-like C-terminal" evidence="2">
    <location>
        <begin position="59"/>
        <end position="309"/>
    </location>
</feature>
<organism evidence="3 4">
    <name type="scientific">Selenomonas ruminantium</name>
    <dbReference type="NCBI Taxonomy" id="971"/>
    <lineage>
        <taxon>Bacteria</taxon>
        <taxon>Bacillati</taxon>
        <taxon>Bacillota</taxon>
        <taxon>Negativicutes</taxon>
        <taxon>Selenomonadales</taxon>
        <taxon>Selenomonadaceae</taxon>
        <taxon>Selenomonas</taxon>
    </lineage>
</organism>
<dbReference type="Pfam" id="PF05065">
    <property type="entry name" value="Phage_capsid"/>
    <property type="match status" value="1"/>
</dbReference>
<dbReference type="NCBIfam" id="TIGR01554">
    <property type="entry name" value="major_cap_HK97"/>
    <property type="match status" value="1"/>
</dbReference>
<dbReference type="AlphaFoldDB" id="A0A927WRA9"/>
<accession>A0A927WRA9</accession>
<sequence>MAAFIDKEIHTATAEYSTNFWNAMRCRMHNFDVLKKTTDLGTGCTMLPVKDSLQMDAVIGKESVFRNLASVVTFYGGASTIFAHDCNELAAWVPEGAAIPLQDAKEDFSRFPVSAHKLAVFVKIDEDFANDSTFGIETYLTNRIAKNFAKAEDEAFLLGTGEDKPTGILSPDKGAEIGATTNDLSYDDIIKLYFSVKEEYRRKGAWLMNDRTALSLLSLKDERGAYLWNMNDHTLLGKPVVIMDAMPNIETGKSPVLFGDFHYYWVIRRSPVHVRTLREKFVQYDQIGYLAIEYMDGRLIRREAVKALKVTD</sequence>
<dbReference type="InterPro" id="IPR054612">
    <property type="entry name" value="Phage_capsid-like_C"/>
</dbReference>
<gene>
    <name evidence="3" type="ORF">E7201_05010</name>
</gene>
<proteinExistence type="predicted"/>
<evidence type="ECO:0000313" key="4">
    <source>
        <dbReference type="Proteomes" id="UP000761380"/>
    </source>
</evidence>
<evidence type="ECO:0000256" key="1">
    <source>
        <dbReference type="ARBA" id="ARBA00004328"/>
    </source>
</evidence>